<feature type="transmembrane region" description="Helical" evidence="2">
    <location>
        <begin position="140"/>
        <end position="160"/>
    </location>
</feature>
<evidence type="ECO:0000313" key="3">
    <source>
        <dbReference type="EMBL" id="GGG44179.1"/>
    </source>
</evidence>
<dbReference type="PANTHER" id="PTHR40761:SF1">
    <property type="entry name" value="CONSERVED INTEGRAL MEMBRANE ALANINE VALINE AND LEUCINE RICH PROTEIN-RELATED"/>
    <property type="match status" value="1"/>
</dbReference>
<proteinExistence type="predicted"/>
<gene>
    <name evidence="3" type="ORF">GCM10011374_03140</name>
</gene>
<dbReference type="Proteomes" id="UP000638848">
    <property type="component" value="Unassembled WGS sequence"/>
</dbReference>
<dbReference type="AlphaFoldDB" id="A0A917GGL3"/>
<reference evidence="3" key="1">
    <citation type="journal article" date="2014" name="Int. J. Syst. Evol. Microbiol.">
        <title>Complete genome sequence of Corynebacterium casei LMG S-19264T (=DSM 44701T), isolated from a smear-ripened cheese.</title>
        <authorList>
            <consortium name="US DOE Joint Genome Institute (JGI-PGF)"/>
            <person name="Walter F."/>
            <person name="Albersmeier A."/>
            <person name="Kalinowski J."/>
            <person name="Ruckert C."/>
        </authorList>
    </citation>
    <scope>NUCLEOTIDE SEQUENCE</scope>
    <source>
        <strain evidence="3">CGMCC 1.12187</strain>
    </source>
</reference>
<feature type="transmembrane region" description="Helical" evidence="2">
    <location>
        <begin position="68"/>
        <end position="95"/>
    </location>
</feature>
<dbReference type="PANTHER" id="PTHR40761">
    <property type="entry name" value="CONSERVED INTEGRAL MEMBRANE ALANINE VALINE AND LEUCINE RICH PROTEIN-RELATED"/>
    <property type="match status" value="1"/>
</dbReference>
<keyword evidence="2" id="KW-0812">Transmembrane</keyword>
<keyword evidence="2" id="KW-1133">Transmembrane helix</keyword>
<comment type="caution">
    <text evidence="3">The sequence shown here is derived from an EMBL/GenBank/DDBJ whole genome shotgun (WGS) entry which is preliminary data.</text>
</comment>
<reference evidence="3" key="2">
    <citation type="submission" date="2020-09" db="EMBL/GenBank/DDBJ databases">
        <authorList>
            <person name="Sun Q."/>
            <person name="Zhou Y."/>
        </authorList>
    </citation>
    <scope>NUCLEOTIDE SEQUENCE</scope>
    <source>
        <strain evidence="3">CGMCC 1.12187</strain>
    </source>
</reference>
<keyword evidence="4" id="KW-1185">Reference proteome</keyword>
<name>A0A917GGL3_9MICC</name>
<feature type="transmembrane region" description="Helical" evidence="2">
    <location>
        <begin position="167"/>
        <end position="184"/>
    </location>
</feature>
<feature type="transmembrane region" description="Helical" evidence="2">
    <location>
        <begin position="260"/>
        <end position="283"/>
    </location>
</feature>
<sequence length="328" mass="33357">MGVVNQWLAVGLAVLSALCLAVGTQKQGSAVADRARGPLHLRTILALLRCPRWVLGLVLLGLGTGLNVAALGLATVTVVQPIGVIALVVTTLLHAQHRRLRINRRTWAAILLCTAGGGAFVALAVGATDPAHGISSWAEHTVVVMLVVLVAVLGSAAALFRHSLGGSFYVVGAGVLYGFVAVLVRLTLTRVQGSSGGPFDDVNWIAVTAAVAAAVLGGWFVQSAFAGGPPDLVIAGLTVIDPMVGVLLGLLVLGEAGAGLTLVTGLLMTAAGTVAIVGVAVLSQHHPEVLERRADLARQGRAAVDRGVPAPPPPASDRPAHDRPGSHP</sequence>
<dbReference type="EMBL" id="BMEQ01000001">
    <property type="protein sequence ID" value="GGG44179.1"/>
    <property type="molecule type" value="Genomic_DNA"/>
</dbReference>
<evidence type="ECO:0000256" key="2">
    <source>
        <dbReference type="SAM" id="Phobius"/>
    </source>
</evidence>
<evidence type="ECO:0000313" key="4">
    <source>
        <dbReference type="Proteomes" id="UP000638848"/>
    </source>
</evidence>
<dbReference type="NCBIfam" id="NF038012">
    <property type="entry name" value="DMT_1"/>
    <property type="match status" value="1"/>
</dbReference>
<feature type="transmembrane region" description="Helical" evidence="2">
    <location>
        <begin position="204"/>
        <end position="221"/>
    </location>
</feature>
<feature type="transmembrane region" description="Helical" evidence="2">
    <location>
        <begin position="107"/>
        <end position="128"/>
    </location>
</feature>
<feature type="transmembrane region" description="Helical" evidence="2">
    <location>
        <begin position="6"/>
        <end position="23"/>
    </location>
</feature>
<feature type="transmembrane region" description="Helical" evidence="2">
    <location>
        <begin position="44"/>
        <end position="62"/>
    </location>
</feature>
<protein>
    <recommendedName>
        <fullName evidence="5">Magnesium transporter NIPA</fullName>
    </recommendedName>
</protein>
<feature type="region of interest" description="Disordered" evidence="1">
    <location>
        <begin position="296"/>
        <end position="328"/>
    </location>
</feature>
<keyword evidence="2" id="KW-0472">Membrane</keyword>
<accession>A0A917GGL3</accession>
<evidence type="ECO:0000256" key="1">
    <source>
        <dbReference type="SAM" id="MobiDB-lite"/>
    </source>
</evidence>
<evidence type="ECO:0008006" key="5">
    <source>
        <dbReference type="Google" id="ProtNLM"/>
    </source>
</evidence>
<feature type="transmembrane region" description="Helical" evidence="2">
    <location>
        <begin position="233"/>
        <end position="254"/>
    </location>
</feature>
<organism evidence="3 4">
    <name type="scientific">Kocuria dechangensis</name>
    <dbReference type="NCBI Taxonomy" id="1176249"/>
    <lineage>
        <taxon>Bacteria</taxon>
        <taxon>Bacillati</taxon>
        <taxon>Actinomycetota</taxon>
        <taxon>Actinomycetes</taxon>
        <taxon>Micrococcales</taxon>
        <taxon>Micrococcaceae</taxon>
        <taxon>Kocuria</taxon>
    </lineage>
</organism>
<feature type="compositionally biased region" description="Basic and acidic residues" evidence="1">
    <location>
        <begin position="318"/>
        <end position="328"/>
    </location>
</feature>